<keyword evidence="11" id="KW-0675">Receptor</keyword>
<evidence type="ECO:0000313" key="14">
    <source>
        <dbReference type="EMBL" id="KAJ8351084.1"/>
    </source>
</evidence>
<keyword evidence="9" id="KW-0472">Membrane</keyword>
<evidence type="ECO:0000256" key="9">
    <source>
        <dbReference type="ARBA" id="ARBA00023136"/>
    </source>
</evidence>
<dbReference type="Gene3D" id="2.60.40.1770">
    <property type="entry name" value="ephrin a2 ectodomain"/>
    <property type="match status" value="1"/>
</dbReference>
<keyword evidence="15" id="KW-1185">Reference proteome</keyword>
<keyword evidence="3" id="KW-0808">Transferase</keyword>
<dbReference type="EC" id="2.7.10.1" evidence="2"/>
<dbReference type="SUPFAM" id="SSF49785">
    <property type="entry name" value="Galactose-binding domain-like"/>
    <property type="match status" value="1"/>
</dbReference>
<comment type="caution">
    <text evidence="14">The sequence shown here is derived from an EMBL/GenBank/DDBJ whole genome shotgun (WGS) entry which is preliminary data.</text>
</comment>
<dbReference type="GO" id="GO:0005005">
    <property type="term" value="F:transmembrane-ephrin receptor activity"/>
    <property type="evidence" value="ECO:0007669"/>
    <property type="project" value="TreeGrafter"/>
</dbReference>
<evidence type="ECO:0000256" key="11">
    <source>
        <dbReference type="ARBA" id="ARBA00023170"/>
    </source>
</evidence>
<comment type="subcellular location">
    <subcellularLocation>
        <location evidence="1">Membrane</location>
        <topology evidence="1">Single-pass membrane protein</topology>
    </subcellularLocation>
</comment>
<dbReference type="FunFam" id="2.60.40.1770:FF:000001">
    <property type="entry name" value="Ephrin type-A receptor 5"/>
    <property type="match status" value="1"/>
</dbReference>
<dbReference type="InterPro" id="IPR050449">
    <property type="entry name" value="Ephrin_rcpt_TKs"/>
</dbReference>
<accession>A0AAD7VX89</accession>
<keyword evidence="5" id="KW-0547">Nucleotide-binding</keyword>
<dbReference type="InterPro" id="IPR001426">
    <property type="entry name" value="Tyr_kinase_rcpt_V_CS"/>
</dbReference>
<organism evidence="14 15">
    <name type="scientific">Aldrovandia affinis</name>
    <dbReference type="NCBI Taxonomy" id="143900"/>
    <lineage>
        <taxon>Eukaryota</taxon>
        <taxon>Metazoa</taxon>
        <taxon>Chordata</taxon>
        <taxon>Craniata</taxon>
        <taxon>Vertebrata</taxon>
        <taxon>Euteleostomi</taxon>
        <taxon>Actinopterygii</taxon>
        <taxon>Neopterygii</taxon>
        <taxon>Teleostei</taxon>
        <taxon>Notacanthiformes</taxon>
        <taxon>Halosauridae</taxon>
        <taxon>Aldrovandia</taxon>
    </lineage>
</organism>
<dbReference type="PROSITE" id="PS00790">
    <property type="entry name" value="RECEPTOR_TYR_KIN_V_1"/>
    <property type="match status" value="1"/>
</dbReference>
<keyword evidence="6" id="KW-0418">Kinase</keyword>
<dbReference type="PANTHER" id="PTHR46877:SF8">
    <property type="entry name" value="RECEPTOR PROTEIN-TYROSINE KINASE"/>
    <property type="match status" value="1"/>
</dbReference>
<gene>
    <name evidence="14" type="ORF">AAFF_G00152230</name>
</gene>
<evidence type="ECO:0000259" key="13">
    <source>
        <dbReference type="PROSITE" id="PS51550"/>
    </source>
</evidence>
<dbReference type="AlphaFoldDB" id="A0AAD7VX89"/>
<evidence type="ECO:0000256" key="5">
    <source>
        <dbReference type="ARBA" id="ARBA00022741"/>
    </source>
</evidence>
<evidence type="ECO:0000256" key="2">
    <source>
        <dbReference type="ARBA" id="ARBA00011902"/>
    </source>
</evidence>
<dbReference type="GO" id="GO:0030425">
    <property type="term" value="C:dendrite"/>
    <property type="evidence" value="ECO:0007669"/>
    <property type="project" value="TreeGrafter"/>
</dbReference>
<evidence type="ECO:0000256" key="1">
    <source>
        <dbReference type="ARBA" id="ARBA00004167"/>
    </source>
</evidence>
<dbReference type="SMART" id="SM00615">
    <property type="entry name" value="EPH_lbd"/>
    <property type="match status" value="1"/>
</dbReference>
<keyword evidence="10" id="KW-0829">Tyrosine-protein kinase</keyword>
<evidence type="ECO:0000256" key="8">
    <source>
        <dbReference type="ARBA" id="ARBA00022989"/>
    </source>
</evidence>
<evidence type="ECO:0000313" key="15">
    <source>
        <dbReference type="Proteomes" id="UP001221898"/>
    </source>
</evidence>
<feature type="domain" description="Eph LBD" evidence="13">
    <location>
        <begin position="1"/>
        <end position="164"/>
    </location>
</feature>
<keyword evidence="4" id="KW-0812">Transmembrane</keyword>
<dbReference type="Pfam" id="PF01404">
    <property type="entry name" value="Ephrin_lbd"/>
    <property type="match status" value="2"/>
</dbReference>
<keyword evidence="12" id="KW-0325">Glycoprotein</keyword>
<sequence length="275" mass="29963">MRPNALSLILVGVHGVPLRSSGARAQWEEISVMDERNTPMRTYQVCNVMEANQNNWLRTSHIPATAPARLHRDQVHPARLQQPARGVPGTCKETFNMYYHESNNANLWFIKESQYAKIDTIAAPRASRSNLSKKGFYLAFQDVGACIALVSVRVFYKKCPLTVLNLARFPDTVTGGDSALVEVRGSCVEDSEELEAPRMYCSADGGWLVPIGRCVCQPGFEESEGHCQPQTPSSVDAAGVICGRTRPSPGSAVSKKSEALAPFAGSLQTEHVAGT</sequence>
<dbReference type="Pfam" id="PF25599">
    <property type="entry name" value="Ephrin_CRD"/>
    <property type="match status" value="1"/>
</dbReference>
<evidence type="ECO:0000256" key="4">
    <source>
        <dbReference type="ARBA" id="ARBA00022692"/>
    </source>
</evidence>
<evidence type="ECO:0000256" key="12">
    <source>
        <dbReference type="ARBA" id="ARBA00023180"/>
    </source>
</evidence>
<dbReference type="Proteomes" id="UP001221898">
    <property type="component" value="Unassembled WGS sequence"/>
</dbReference>
<dbReference type="InterPro" id="IPR008979">
    <property type="entry name" value="Galactose-bd-like_sf"/>
</dbReference>
<dbReference type="InterPro" id="IPR001090">
    <property type="entry name" value="Ephrin_rcpt_lig-bd_dom"/>
</dbReference>
<evidence type="ECO:0000256" key="3">
    <source>
        <dbReference type="ARBA" id="ARBA00022679"/>
    </source>
</evidence>
<dbReference type="PROSITE" id="PS51550">
    <property type="entry name" value="EPH_LBD"/>
    <property type="match status" value="1"/>
</dbReference>
<evidence type="ECO:0000256" key="10">
    <source>
        <dbReference type="ARBA" id="ARBA00023137"/>
    </source>
</evidence>
<dbReference type="PANTHER" id="PTHR46877">
    <property type="entry name" value="EPH RECEPTOR A5"/>
    <property type="match status" value="1"/>
</dbReference>
<evidence type="ECO:0000256" key="6">
    <source>
        <dbReference type="ARBA" id="ARBA00022777"/>
    </source>
</evidence>
<dbReference type="EMBL" id="JAINUG010002083">
    <property type="protein sequence ID" value="KAJ8351084.1"/>
    <property type="molecule type" value="Genomic_DNA"/>
</dbReference>
<keyword evidence="8" id="KW-1133">Transmembrane helix</keyword>
<evidence type="ECO:0000256" key="7">
    <source>
        <dbReference type="ARBA" id="ARBA00022840"/>
    </source>
</evidence>
<protein>
    <recommendedName>
        <fullName evidence="2">receptor protein-tyrosine kinase</fullName>
        <ecNumber evidence="2">2.7.10.1</ecNumber>
    </recommendedName>
</protein>
<dbReference type="GO" id="GO:0005524">
    <property type="term" value="F:ATP binding"/>
    <property type="evidence" value="ECO:0007669"/>
    <property type="project" value="UniProtKB-KW"/>
</dbReference>
<reference evidence="14" key="1">
    <citation type="journal article" date="2023" name="Science">
        <title>Genome structures resolve the early diversification of teleost fishes.</title>
        <authorList>
            <person name="Parey E."/>
            <person name="Louis A."/>
            <person name="Montfort J."/>
            <person name="Bouchez O."/>
            <person name="Roques C."/>
            <person name="Iampietro C."/>
            <person name="Lluch J."/>
            <person name="Castinel A."/>
            <person name="Donnadieu C."/>
            <person name="Desvignes T."/>
            <person name="Floi Bucao C."/>
            <person name="Jouanno E."/>
            <person name="Wen M."/>
            <person name="Mejri S."/>
            <person name="Dirks R."/>
            <person name="Jansen H."/>
            <person name="Henkel C."/>
            <person name="Chen W.J."/>
            <person name="Zahm M."/>
            <person name="Cabau C."/>
            <person name="Klopp C."/>
            <person name="Thompson A.W."/>
            <person name="Robinson-Rechavi M."/>
            <person name="Braasch I."/>
            <person name="Lecointre G."/>
            <person name="Bobe J."/>
            <person name="Postlethwait J.H."/>
            <person name="Berthelot C."/>
            <person name="Roest Crollius H."/>
            <person name="Guiguen Y."/>
        </authorList>
    </citation>
    <scope>NUCLEOTIDE SEQUENCE</scope>
    <source>
        <strain evidence="14">NC1722</strain>
    </source>
</reference>
<dbReference type="GO" id="GO:0007411">
    <property type="term" value="P:axon guidance"/>
    <property type="evidence" value="ECO:0007669"/>
    <property type="project" value="TreeGrafter"/>
</dbReference>
<keyword evidence="7" id="KW-0067">ATP-binding</keyword>
<dbReference type="GO" id="GO:0005886">
    <property type="term" value="C:plasma membrane"/>
    <property type="evidence" value="ECO:0007669"/>
    <property type="project" value="TreeGrafter"/>
</dbReference>
<proteinExistence type="predicted"/>
<name>A0AAD7VX89_9TELE</name>
<dbReference type="Gene3D" id="2.60.120.260">
    <property type="entry name" value="Galactose-binding domain-like"/>
    <property type="match status" value="1"/>
</dbReference>
<dbReference type="PROSITE" id="PS00791">
    <property type="entry name" value="RECEPTOR_TYR_KIN_V_2"/>
    <property type="match status" value="1"/>
</dbReference>